<dbReference type="AlphaFoldDB" id="A0A4R3HR72"/>
<dbReference type="EMBL" id="SLZQ01000011">
    <property type="protein sequence ID" value="TCS35140.1"/>
    <property type="molecule type" value="Genomic_DNA"/>
</dbReference>
<comment type="caution">
    <text evidence="2">The sequence shown here is derived from an EMBL/GenBank/DDBJ whole genome shotgun (WGS) entry which is preliminary data.</text>
</comment>
<reference evidence="2 3" key="1">
    <citation type="submission" date="2019-03" db="EMBL/GenBank/DDBJ databases">
        <title>Genomic Encyclopedia of Type Strains, Phase IV (KMG-IV): sequencing the most valuable type-strain genomes for metagenomic binning, comparative biology and taxonomic classification.</title>
        <authorList>
            <person name="Goeker M."/>
        </authorList>
    </citation>
    <scope>NUCLEOTIDE SEQUENCE [LARGE SCALE GENOMIC DNA]</scope>
    <source>
        <strain evidence="2 3">DSM 7445</strain>
    </source>
</reference>
<feature type="chain" id="PRO_5020256815" description="Lipoprotein" evidence="1">
    <location>
        <begin position="38"/>
        <end position="283"/>
    </location>
</feature>
<keyword evidence="3" id="KW-1185">Reference proteome</keyword>
<organism evidence="2 3">
    <name type="scientific">Paucimonas lemoignei</name>
    <name type="common">Pseudomonas lemoignei</name>
    <dbReference type="NCBI Taxonomy" id="29443"/>
    <lineage>
        <taxon>Bacteria</taxon>
        <taxon>Pseudomonadati</taxon>
        <taxon>Pseudomonadota</taxon>
        <taxon>Betaproteobacteria</taxon>
        <taxon>Burkholderiales</taxon>
        <taxon>Burkholderiaceae</taxon>
        <taxon>Paucimonas</taxon>
    </lineage>
</organism>
<keyword evidence="1" id="KW-0732">Signal</keyword>
<evidence type="ECO:0000256" key="1">
    <source>
        <dbReference type="SAM" id="SignalP"/>
    </source>
</evidence>
<accession>A0A4R3HR72</accession>
<evidence type="ECO:0008006" key="4">
    <source>
        <dbReference type="Google" id="ProtNLM"/>
    </source>
</evidence>
<protein>
    <recommendedName>
        <fullName evidence="4">Lipoprotein</fullName>
    </recommendedName>
</protein>
<evidence type="ECO:0000313" key="2">
    <source>
        <dbReference type="EMBL" id="TCS35140.1"/>
    </source>
</evidence>
<dbReference type="Proteomes" id="UP000295382">
    <property type="component" value="Unassembled WGS sequence"/>
</dbReference>
<sequence length="283" mass="31529">MKLPVPMNKKILTSPGYLATAGILCMAAIAQSPAARAGDYLFVGVHRPPLANNKACPRFALVTEEFQTEDEAKAFKKSFLANKEFMDKSTEIFKPGRTGLVYQYQGHSPGLHGKCVFTKYSTAIGRDEPSARDNLAAHVRTFREYFISEPEVIKVWDRSGLDRITRHYDGVEVTYLVRKTPSASTVVAQIRNTNPDKLARLFFRVNGKLLKKPVDVDPQGKANFNLGRDVEHFGAAVQWLDPQERNQSISDEMMNSLKNSVREQIMIKDGKPQGKGSAIGVRG</sequence>
<gene>
    <name evidence="2" type="ORF">EDC30_11155</name>
</gene>
<feature type="signal peptide" evidence="1">
    <location>
        <begin position="1"/>
        <end position="37"/>
    </location>
</feature>
<proteinExistence type="predicted"/>
<evidence type="ECO:0000313" key="3">
    <source>
        <dbReference type="Proteomes" id="UP000295382"/>
    </source>
</evidence>
<name>A0A4R3HR72_PAULE</name>